<organism evidence="2">
    <name type="scientific">Caudovirales sp. ctaix4</name>
    <dbReference type="NCBI Taxonomy" id="2827635"/>
    <lineage>
        <taxon>Viruses</taxon>
        <taxon>Duplodnaviria</taxon>
        <taxon>Heunggongvirae</taxon>
        <taxon>Uroviricota</taxon>
        <taxon>Caudoviricetes</taxon>
    </lineage>
</organism>
<dbReference type="EMBL" id="BK032533">
    <property type="protein sequence ID" value="DAF46220.1"/>
    <property type="molecule type" value="Genomic_DNA"/>
</dbReference>
<name>A0A8S5S5A0_9CAUD</name>
<sequence length="103" mass="11355">MRKLIANTQILYMDKVYGIGDELPTSDPVMLQAWLDAESAEWHAEKQKKKVVKPSEPEPPAPETIITGAKVQPMTAEPGMPGESMTGDPEELIGKIPKTGRRK</sequence>
<proteinExistence type="predicted"/>
<accession>A0A8S5S5A0</accession>
<evidence type="ECO:0000313" key="2">
    <source>
        <dbReference type="EMBL" id="DAF46220.1"/>
    </source>
</evidence>
<feature type="region of interest" description="Disordered" evidence="1">
    <location>
        <begin position="71"/>
        <end position="103"/>
    </location>
</feature>
<evidence type="ECO:0000256" key="1">
    <source>
        <dbReference type="SAM" id="MobiDB-lite"/>
    </source>
</evidence>
<reference evidence="2" key="1">
    <citation type="journal article" date="2021" name="Proc. Natl. Acad. Sci. U.S.A.">
        <title>A Catalog of Tens of Thousands of Viruses from Human Metagenomes Reveals Hidden Associations with Chronic Diseases.</title>
        <authorList>
            <person name="Tisza M.J."/>
            <person name="Buck C.B."/>
        </authorList>
    </citation>
    <scope>NUCLEOTIDE SEQUENCE</scope>
    <source>
        <strain evidence="2">Ctaix4</strain>
    </source>
</reference>
<protein>
    <submittedName>
        <fullName evidence="2">Uncharacterized protein</fullName>
    </submittedName>
</protein>